<protein>
    <submittedName>
        <fullName evidence="1">Uncharacterized protein</fullName>
    </submittedName>
</protein>
<dbReference type="EMBL" id="JASCZI010090796">
    <property type="protein sequence ID" value="MED6146608.1"/>
    <property type="molecule type" value="Genomic_DNA"/>
</dbReference>
<keyword evidence="2" id="KW-1185">Reference proteome</keyword>
<evidence type="ECO:0000313" key="2">
    <source>
        <dbReference type="Proteomes" id="UP001341840"/>
    </source>
</evidence>
<evidence type="ECO:0000313" key="1">
    <source>
        <dbReference type="EMBL" id="MED6146608.1"/>
    </source>
</evidence>
<name>A0ABU6TF63_9FABA</name>
<accession>A0ABU6TF63</accession>
<reference evidence="1 2" key="1">
    <citation type="journal article" date="2023" name="Plants (Basel)">
        <title>Bridging the Gap: Combining Genomics and Transcriptomics Approaches to Understand Stylosanthes scabra, an Orphan Legume from the Brazilian Caatinga.</title>
        <authorList>
            <person name="Ferreira-Neto J.R.C."/>
            <person name="da Silva M.D."/>
            <person name="Binneck E."/>
            <person name="de Melo N.F."/>
            <person name="da Silva R.H."/>
            <person name="de Melo A.L.T.M."/>
            <person name="Pandolfi V."/>
            <person name="Bustamante F.O."/>
            <person name="Brasileiro-Vidal A.C."/>
            <person name="Benko-Iseppon A.M."/>
        </authorList>
    </citation>
    <scope>NUCLEOTIDE SEQUENCE [LARGE SCALE GENOMIC DNA]</scope>
    <source>
        <tissue evidence="1">Leaves</tissue>
    </source>
</reference>
<gene>
    <name evidence="1" type="ORF">PIB30_036093</name>
</gene>
<proteinExistence type="predicted"/>
<sequence length="183" mass="20957">MGHVWAMLKHDSNVAKLDVSILACLSWHESRLGHVIKRDFDDILGELFFSQSSVILGDSLPKLRREMRLTKDRASEGDYVLEAAGPSDCLPLWAGEHNTHFLWVYQELFTRLGSIFFFSDFQKEVMTRCRVASQLHLNGLGFIQTFGRVCLHFGFRPSCHVFIYIYDLLPPSTGLGFMSFRGH</sequence>
<comment type="caution">
    <text evidence="1">The sequence shown here is derived from an EMBL/GenBank/DDBJ whole genome shotgun (WGS) entry which is preliminary data.</text>
</comment>
<organism evidence="1 2">
    <name type="scientific">Stylosanthes scabra</name>
    <dbReference type="NCBI Taxonomy" id="79078"/>
    <lineage>
        <taxon>Eukaryota</taxon>
        <taxon>Viridiplantae</taxon>
        <taxon>Streptophyta</taxon>
        <taxon>Embryophyta</taxon>
        <taxon>Tracheophyta</taxon>
        <taxon>Spermatophyta</taxon>
        <taxon>Magnoliopsida</taxon>
        <taxon>eudicotyledons</taxon>
        <taxon>Gunneridae</taxon>
        <taxon>Pentapetalae</taxon>
        <taxon>rosids</taxon>
        <taxon>fabids</taxon>
        <taxon>Fabales</taxon>
        <taxon>Fabaceae</taxon>
        <taxon>Papilionoideae</taxon>
        <taxon>50 kb inversion clade</taxon>
        <taxon>dalbergioids sensu lato</taxon>
        <taxon>Dalbergieae</taxon>
        <taxon>Pterocarpus clade</taxon>
        <taxon>Stylosanthes</taxon>
    </lineage>
</organism>
<dbReference type="Proteomes" id="UP001341840">
    <property type="component" value="Unassembled WGS sequence"/>
</dbReference>